<evidence type="ECO:0000313" key="3">
    <source>
        <dbReference type="Proteomes" id="UP000019678"/>
    </source>
</evidence>
<name>A0A017TC46_9BACT</name>
<keyword evidence="3" id="KW-1185">Reference proteome</keyword>
<dbReference type="Proteomes" id="UP000019678">
    <property type="component" value="Unassembled WGS sequence"/>
</dbReference>
<gene>
    <name evidence="2" type="ORF">CAP_1521</name>
</gene>
<accession>A0A017TC46</accession>
<reference evidence="2 3" key="1">
    <citation type="submission" date="2013-05" db="EMBL/GenBank/DDBJ databases">
        <title>Genome assembly of Chondromyces apiculatus DSM 436.</title>
        <authorList>
            <person name="Sharma G."/>
            <person name="Khatri I."/>
            <person name="Kaur C."/>
            <person name="Mayilraj S."/>
            <person name="Subramanian S."/>
        </authorList>
    </citation>
    <scope>NUCLEOTIDE SEQUENCE [LARGE SCALE GENOMIC DNA]</scope>
    <source>
        <strain evidence="2 3">DSM 436</strain>
    </source>
</reference>
<organism evidence="2 3">
    <name type="scientific">Chondromyces apiculatus DSM 436</name>
    <dbReference type="NCBI Taxonomy" id="1192034"/>
    <lineage>
        <taxon>Bacteria</taxon>
        <taxon>Pseudomonadati</taxon>
        <taxon>Myxococcota</taxon>
        <taxon>Polyangia</taxon>
        <taxon>Polyangiales</taxon>
        <taxon>Polyangiaceae</taxon>
        <taxon>Chondromyces</taxon>
    </lineage>
</organism>
<dbReference type="STRING" id="1192034.CAP_1521"/>
<comment type="caution">
    <text evidence="2">The sequence shown here is derived from an EMBL/GenBank/DDBJ whole genome shotgun (WGS) entry which is preliminary data.</text>
</comment>
<feature type="compositionally biased region" description="Basic and acidic residues" evidence="1">
    <location>
        <begin position="247"/>
        <end position="259"/>
    </location>
</feature>
<evidence type="ECO:0000256" key="1">
    <source>
        <dbReference type="SAM" id="MobiDB-lite"/>
    </source>
</evidence>
<dbReference type="RefSeq" id="WP_052374707.1">
    <property type="nucleotide sequence ID" value="NZ_ASRX01000014.1"/>
</dbReference>
<protein>
    <submittedName>
        <fullName evidence="2">Uncharacterized protein</fullName>
    </submittedName>
</protein>
<evidence type="ECO:0000313" key="2">
    <source>
        <dbReference type="EMBL" id="EYF06824.1"/>
    </source>
</evidence>
<dbReference type="AlphaFoldDB" id="A0A017TC46"/>
<dbReference type="OrthoDB" id="2376384at2"/>
<dbReference type="eggNOG" id="ENOG5032BPJ">
    <property type="taxonomic scope" value="Bacteria"/>
</dbReference>
<proteinExistence type="predicted"/>
<dbReference type="Gene3D" id="1.10.490.20">
    <property type="entry name" value="Phycocyanins"/>
    <property type="match status" value="1"/>
</dbReference>
<dbReference type="EMBL" id="ASRX01000014">
    <property type="protein sequence ID" value="EYF06824.1"/>
    <property type="molecule type" value="Genomic_DNA"/>
</dbReference>
<dbReference type="InterPro" id="IPR038719">
    <property type="entry name" value="Phycobilisome_asu/bsu_sf"/>
</dbReference>
<feature type="region of interest" description="Disordered" evidence="1">
    <location>
        <begin position="239"/>
        <end position="259"/>
    </location>
</feature>
<sequence length="259" mass="27707">MLDLADRIEGRAAQLAEEALAEMYRDPFWEARYGERGRRFSHEDGHYHVRYLVEALRSGTPETLCAYARWLQTLLTSRGMCTAHLVENFERIGAKVGSAVEGSEAAVAYLKAAVEALRYPEGAAREVQDAAEAMEAQVRAQVKAQEGAADERQAPEGIAGAGTLLSYLIDAIARDRPELFGDHLLFAADYLGARGAPPALLEGRLDAIEASLALLPEGAPGRALAAEVVDAARGRIRQGAQGAGDARGAHDALEAARAT</sequence>